<accession>A0A6A6TVY3</accession>
<name>A0A6A6TVY3_9PEZI</name>
<protein>
    <submittedName>
        <fullName evidence="1">Uncharacterized protein</fullName>
    </submittedName>
</protein>
<dbReference type="EMBL" id="MU004244">
    <property type="protein sequence ID" value="KAF2663972.1"/>
    <property type="molecule type" value="Genomic_DNA"/>
</dbReference>
<organism evidence="1 2">
    <name type="scientific">Microthyrium microscopicum</name>
    <dbReference type="NCBI Taxonomy" id="703497"/>
    <lineage>
        <taxon>Eukaryota</taxon>
        <taxon>Fungi</taxon>
        <taxon>Dikarya</taxon>
        <taxon>Ascomycota</taxon>
        <taxon>Pezizomycotina</taxon>
        <taxon>Dothideomycetes</taxon>
        <taxon>Dothideomycetes incertae sedis</taxon>
        <taxon>Microthyriales</taxon>
        <taxon>Microthyriaceae</taxon>
        <taxon>Microthyrium</taxon>
    </lineage>
</organism>
<dbReference type="Proteomes" id="UP000799302">
    <property type="component" value="Unassembled WGS sequence"/>
</dbReference>
<keyword evidence="2" id="KW-1185">Reference proteome</keyword>
<evidence type="ECO:0000313" key="1">
    <source>
        <dbReference type="EMBL" id="KAF2663972.1"/>
    </source>
</evidence>
<proteinExistence type="predicted"/>
<sequence>MSYDPLYAKLSDVKSESDFHKRMTPHEGTPISPRADSAAGALGLVHALRRITLLQSADPVNLQFFGSPISATTSIQSLILSIQNSIITLLAENRWWVESNSLKNAGQAETRSAGRKGSSTLDLQAREACAKSRESAFKAGRDHAARTNLH</sequence>
<reference evidence="1" key="1">
    <citation type="journal article" date="2020" name="Stud. Mycol.">
        <title>101 Dothideomycetes genomes: a test case for predicting lifestyles and emergence of pathogens.</title>
        <authorList>
            <person name="Haridas S."/>
            <person name="Albert R."/>
            <person name="Binder M."/>
            <person name="Bloem J."/>
            <person name="Labutti K."/>
            <person name="Salamov A."/>
            <person name="Andreopoulos B."/>
            <person name="Baker S."/>
            <person name="Barry K."/>
            <person name="Bills G."/>
            <person name="Bluhm B."/>
            <person name="Cannon C."/>
            <person name="Castanera R."/>
            <person name="Culley D."/>
            <person name="Daum C."/>
            <person name="Ezra D."/>
            <person name="Gonzalez J."/>
            <person name="Henrissat B."/>
            <person name="Kuo A."/>
            <person name="Liang C."/>
            <person name="Lipzen A."/>
            <person name="Lutzoni F."/>
            <person name="Magnuson J."/>
            <person name="Mondo S."/>
            <person name="Nolan M."/>
            <person name="Ohm R."/>
            <person name="Pangilinan J."/>
            <person name="Park H.-J."/>
            <person name="Ramirez L."/>
            <person name="Alfaro M."/>
            <person name="Sun H."/>
            <person name="Tritt A."/>
            <person name="Yoshinaga Y."/>
            <person name="Zwiers L.-H."/>
            <person name="Turgeon B."/>
            <person name="Goodwin S."/>
            <person name="Spatafora J."/>
            <person name="Crous P."/>
            <person name="Grigoriev I."/>
        </authorList>
    </citation>
    <scope>NUCLEOTIDE SEQUENCE</scope>
    <source>
        <strain evidence="1">CBS 115976</strain>
    </source>
</reference>
<evidence type="ECO:0000313" key="2">
    <source>
        <dbReference type="Proteomes" id="UP000799302"/>
    </source>
</evidence>
<dbReference type="AlphaFoldDB" id="A0A6A6TVY3"/>
<gene>
    <name evidence="1" type="ORF">BT63DRAFT_116564</name>
</gene>